<keyword evidence="3" id="KW-1185">Reference proteome</keyword>
<dbReference type="Pfam" id="PF14534">
    <property type="entry name" value="DUF4440"/>
    <property type="match status" value="1"/>
</dbReference>
<dbReference type="InterPro" id="IPR032710">
    <property type="entry name" value="NTF2-like_dom_sf"/>
</dbReference>
<dbReference type="EMBL" id="JAVDQD010000002">
    <property type="protein sequence ID" value="MDR6239178.1"/>
    <property type="molecule type" value="Genomic_DNA"/>
</dbReference>
<dbReference type="RefSeq" id="WP_309938745.1">
    <property type="nucleotide sequence ID" value="NZ_AP025305.1"/>
</dbReference>
<dbReference type="SUPFAM" id="SSF54427">
    <property type="entry name" value="NTF2-like"/>
    <property type="match status" value="1"/>
</dbReference>
<dbReference type="Gene3D" id="3.10.450.50">
    <property type="match status" value="1"/>
</dbReference>
<evidence type="ECO:0000313" key="3">
    <source>
        <dbReference type="Proteomes" id="UP001185092"/>
    </source>
</evidence>
<dbReference type="InterPro" id="IPR027843">
    <property type="entry name" value="DUF4440"/>
</dbReference>
<sequence>MKLFLILIGTVLITACNPNKNSHNEANIKTIKATLQEQSSAWNNGNMEQYMQGYWNSDSLMFIGKSNITYGWDQTLANYKSKYPDADARGILTFSNIDVKILSPEYAYVIGDWNLVRKTGNIGGKYTLLWKKIDDKWVIISDMTN</sequence>
<protein>
    <submittedName>
        <fullName evidence="2">Ketosteroid isomerase-like protein</fullName>
    </submittedName>
</protein>
<feature type="domain" description="DUF4440" evidence="1">
    <location>
        <begin position="31"/>
        <end position="139"/>
    </location>
</feature>
<accession>A0AAE3XM84</accession>
<dbReference type="Proteomes" id="UP001185092">
    <property type="component" value="Unassembled WGS sequence"/>
</dbReference>
<dbReference type="AlphaFoldDB" id="A0AAE3XM84"/>
<name>A0AAE3XM84_9BACT</name>
<evidence type="ECO:0000313" key="2">
    <source>
        <dbReference type="EMBL" id="MDR6239178.1"/>
    </source>
</evidence>
<evidence type="ECO:0000259" key="1">
    <source>
        <dbReference type="Pfam" id="PF14534"/>
    </source>
</evidence>
<gene>
    <name evidence="2" type="ORF">HNQ88_002215</name>
</gene>
<organism evidence="2 3">
    <name type="scientific">Aureibacter tunicatorum</name>
    <dbReference type="NCBI Taxonomy" id="866807"/>
    <lineage>
        <taxon>Bacteria</taxon>
        <taxon>Pseudomonadati</taxon>
        <taxon>Bacteroidota</taxon>
        <taxon>Cytophagia</taxon>
        <taxon>Cytophagales</taxon>
        <taxon>Persicobacteraceae</taxon>
        <taxon>Aureibacter</taxon>
    </lineage>
</organism>
<comment type="caution">
    <text evidence="2">The sequence shown here is derived from an EMBL/GenBank/DDBJ whole genome shotgun (WGS) entry which is preliminary data.</text>
</comment>
<keyword evidence="2" id="KW-0413">Isomerase</keyword>
<dbReference type="PROSITE" id="PS51257">
    <property type="entry name" value="PROKAR_LIPOPROTEIN"/>
    <property type="match status" value="1"/>
</dbReference>
<reference evidence="2" key="1">
    <citation type="submission" date="2023-07" db="EMBL/GenBank/DDBJ databases">
        <title>Genomic Encyclopedia of Type Strains, Phase IV (KMG-IV): sequencing the most valuable type-strain genomes for metagenomic binning, comparative biology and taxonomic classification.</title>
        <authorList>
            <person name="Goeker M."/>
        </authorList>
    </citation>
    <scope>NUCLEOTIDE SEQUENCE</scope>
    <source>
        <strain evidence="2">DSM 26174</strain>
    </source>
</reference>
<proteinExistence type="predicted"/>
<dbReference type="GO" id="GO:0016853">
    <property type="term" value="F:isomerase activity"/>
    <property type="evidence" value="ECO:0007669"/>
    <property type="project" value="UniProtKB-KW"/>
</dbReference>